<dbReference type="RefSeq" id="WP_218251691.1">
    <property type="nucleotide sequence ID" value="NZ_JABXWD010000071.1"/>
</dbReference>
<accession>A0ABS6RYG8</accession>
<reference evidence="1 2" key="1">
    <citation type="journal article" date="2020" name="J Geophys Res Biogeosci">
        <title>Magnetotaxis as an Adaptation to Enable Bacterial Shuttling of Microbial Sulfur and Sulfur Cycling Across Aquatic Oxic#Anoxic Interfaces.</title>
        <authorList>
            <person name="Li J."/>
            <person name="Liu P."/>
            <person name="Wang J."/>
            <person name="Roberts A.P."/>
            <person name="Pan Y."/>
        </authorList>
    </citation>
    <scope>NUCLEOTIDE SEQUENCE [LARGE SCALE GENOMIC DNA]</scope>
    <source>
        <strain evidence="1 2">MYR-1_YQ</strain>
    </source>
</reference>
<protein>
    <recommendedName>
        <fullName evidence="3">Outer membrane protein beta-barrel domain-containing protein</fullName>
    </recommendedName>
</protein>
<dbReference type="Proteomes" id="UP001196980">
    <property type="component" value="Unassembled WGS sequence"/>
</dbReference>
<evidence type="ECO:0008006" key="3">
    <source>
        <dbReference type="Google" id="ProtNLM"/>
    </source>
</evidence>
<evidence type="ECO:0000313" key="1">
    <source>
        <dbReference type="EMBL" id="MBV6341079.1"/>
    </source>
</evidence>
<name>A0ABS6RYG8_9BACT</name>
<sequence length="180" mass="19699">MDKITLNLGGAVKKLLVVAVVLSLVLLPAMVQSQEKEGSWFFQGQGGVFSKYSVLKEGHVYGMASMNFMKMVLGKKLAVRGNYQDVEGAGEDWNDYTGEVVFFTRDPNLHKFQMYLLVGAGMAHSPSGEESDFAESSFSGGFGLIIPIRGLDFLLEGKAKRLDTDWIGQLTTGMQVGLDF</sequence>
<gene>
    <name evidence="1" type="ORF">HWQ67_05730</name>
</gene>
<keyword evidence="2" id="KW-1185">Reference proteome</keyword>
<evidence type="ECO:0000313" key="2">
    <source>
        <dbReference type="Proteomes" id="UP001196980"/>
    </source>
</evidence>
<comment type="caution">
    <text evidence="1">The sequence shown here is derived from an EMBL/GenBank/DDBJ whole genome shotgun (WGS) entry which is preliminary data.</text>
</comment>
<dbReference type="EMBL" id="JABXWD010000071">
    <property type="protein sequence ID" value="MBV6341079.1"/>
    <property type="molecule type" value="Genomic_DNA"/>
</dbReference>
<organism evidence="1 2">
    <name type="scientific">Candidatus Magnetobacterium casense</name>
    <dbReference type="NCBI Taxonomy" id="1455061"/>
    <lineage>
        <taxon>Bacteria</taxon>
        <taxon>Pseudomonadati</taxon>
        <taxon>Nitrospirota</taxon>
        <taxon>Thermodesulfovibrionia</taxon>
        <taxon>Thermodesulfovibrionales</taxon>
        <taxon>Candidatus Magnetobacteriaceae</taxon>
        <taxon>Candidatus Magnetobacterium</taxon>
    </lineage>
</organism>
<proteinExistence type="predicted"/>